<feature type="transmembrane region" description="Helical" evidence="1">
    <location>
        <begin position="83"/>
        <end position="101"/>
    </location>
</feature>
<dbReference type="EMBL" id="JBJUVG010000010">
    <property type="protein sequence ID" value="MFM9414145.1"/>
    <property type="molecule type" value="Genomic_DNA"/>
</dbReference>
<comment type="caution">
    <text evidence="3">The sequence shown here is derived from an EMBL/GenBank/DDBJ whole genome shotgun (WGS) entry which is preliminary data.</text>
</comment>
<keyword evidence="1" id="KW-1133">Transmembrane helix</keyword>
<evidence type="ECO:0000256" key="2">
    <source>
        <dbReference type="SAM" id="SignalP"/>
    </source>
</evidence>
<evidence type="ECO:0000313" key="3">
    <source>
        <dbReference type="EMBL" id="MFM9414145.1"/>
    </source>
</evidence>
<gene>
    <name evidence="3" type="ORF">ACKQTC_07170</name>
</gene>
<keyword evidence="4" id="KW-1185">Reference proteome</keyword>
<feature type="chain" id="PRO_5045970864" evidence="2">
    <location>
        <begin position="31"/>
        <end position="107"/>
    </location>
</feature>
<evidence type="ECO:0000256" key="1">
    <source>
        <dbReference type="SAM" id="Phobius"/>
    </source>
</evidence>
<reference evidence="3 4" key="1">
    <citation type="journal article" date="2016" name="Int. J. Syst. Evol. Microbiol.">
        <title>Peptococcus simiae sp. nov., isolated from rhesus macaque faeces and emended description of the genus Peptococcus.</title>
        <authorList>
            <person name="Shkoporov A.N."/>
            <person name="Efimov B.A."/>
            <person name="Kondova I."/>
            <person name="Ouwerling B."/>
            <person name="Chaplin A.V."/>
            <person name="Shcherbakova V.A."/>
            <person name="Langermans J.A.M."/>
        </authorList>
    </citation>
    <scope>NUCLEOTIDE SEQUENCE [LARGE SCALE GENOMIC DNA]</scope>
    <source>
        <strain evidence="3 4">M108</strain>
    </source>
</reference>
<dbReference type="Proteomes" id="UP001631949">
    <property type="component" value="Unassembled WGS sequence"/>
</dbReference>
<name>A0ABW9GZV3_9FIRM</name>
<proteinExistence type="predicted"/>
<dbReference type="RefSeq" id="WP_408977760.1">
    <property type="nucleotide sequence ID" value="NZ_JBJUVG010000010.1"/>
</dbReference>
<evidence type="ECO:0000313" key="4">
    <source>
        <dbReference type="Proteomes" id="UP001631949"/>
    </source>
</evidence>
<keyword evidence="2" id="KW-0732">Signal</keyword>
<protein>
    <submittedName>
        <fullName evidence="3">Uncharacterized protein</fullName>
    </submittedName>
</protein>
<organism evidence="3 4">
    <name type="scientific">Peptococcus simiae</name>
    <dbReference type="NCBI Taxonomy" id="1643805"/>
    <lineage>
        <taxon>Bacteria</taxon>
        <taxon>Bacillati</taxon>
        <taxon>Bacillota</taxon>
        <taxon>Clostridia</taxon>
        <taxon>Eubacteriales</taxon>
        <taxon>Peptococcaceae</taxon>
        <taxon>Peptococcus</taxon>
    </lineage>
</organism>
<keyword evidence="1" id="KW-0812">Transmembrane</keyword>
<accession>A0ABW9GZV3</accession>
<keyword evidence="1" id="KW-0472">Membrane</keyword>
<feature type="signal peptide" evidence="2">
    <location>
        <begin position="1"/>
        <end position="30"/>
    </location>
</feature>
<sequence length="107" mass="11702">MDKKSIHKKLIPLALSTALLIGVAPLPIEATEVLPITESQTVNIETINYQPLASNQEVTSESEADIITDGQAEVKEEKSKKHFFILGGGLLAIMMITYLIIGRVNKK</sequence>